<dbReference type="STRING" id="22663.A0A2I0KYZ2"/>
<dbReference type="SUPFAM" id="SSF52047">
    <property type="entry name" value="RNI-like"/>
    <property type="match status" value="1"/>
</dbReference>
<proteinExistence type="predicted"/>
<feature type="region of interest" description="Disordered" evidence="1">
    <location>
        <begin position="298"/>
        <end position="331"/>
    </location>
</feature>
<dbReference type="InterPro" id="IPR006553">
    <property type="entry name" value="Leu-rich_rpt_Cys-con_subtyp"/>
</dbReference>
<dbReference type="Proteomes" id="UP000233551">
    <property type="component" value="Unassembled WGS sequence"/>
</dbReference>
<feature type="region of interest" description="Disordered" evidence="1">
    <location>
        <begin position="1"/>
        <end position="160"/>
    </location>
</feature>
<feature type="compositionally biased region" description="Basic and acidic residues" evidence="1">
    <location>
        <begin position="298"/>
        <end position="307"/>
    </location>
</feature>
<dbReference type="InterPro" id="IPR032675">
    <property type="entry name" value="LRR_dom_sf"/>
</dbReference>
<feature type="compositionally biased region" description="Low complexity" evidence="1">
    <location>
        <begin position="203"/>
        <end position="213"/>
    </location>
</feature>
<feature type="compositionally biased region" description="Polar residues" evidence="1">
    <location>
        <begin position="308"/>
        <end position="318"/>
    </location>
</feature>
<feature type="compositionally biased region" description="Low complexity" evidence="1">
    <location>
        <begin position="50"/>
        <end position="76"/>
    </location>
</feature>
<keyword evidence="3" id="KW-1185">Reference proteome</keyword>
<gene>
    <name evidence="2" type="ORF">CRG98_005922</name>
</gene>
<protein>
    <submittedName>
        <fullName evidence="2">Uncharacterized protein</fullName>
    </submittedName>
</protein>
<dbReference type="InterPro" id="IPR001611">
    <property type="entry name" value="Leu-rich_rpt"/>
</dbReference>
<organism evidence="2 3">
    <name type="scientific">Punica granatum</name>
    <name type="common">Pomegranate</name>
    <dbReference type="NCBI Taxonomy" id="22663"/>
    <lineage>
        <taxon>Eukaryota</taxon>
        <taxon>Viridiplantae</taxon>
        <taxon>Streptophyta</taxon>
        <taxon>Embryophyta</taxon>
        <taxon>Tracheophyta</taxon>
        <taxon>Spermatophyta</taxon>
        <taxon>Magnoliopsida</taxon>
        <taxon>eudicotyledons</taxon>
        <taxon>Gunneridae</taxon>
        <taxon>Pentapetalae</taxon>
        <taxon>rosids</taxon>
        <taxon>malvids</taxon>
        <taxon>Myrtales</taxon>
        <taxon>Lythraceae</taxon>
        <taxon>Punica</taxon>
    </lineage>
</organism>
<dbReference type="GO" id="GO:0019005">
    <property type="term" value="C:SCF ubiquitin ligase complex"/>
    <property type="evidence" value="ECO:0007669"/>
    <property type="project" value="TreeGrafter"/>
</dbReference>
<evidence type="ECO:0000313" key="2">
    <source>
        <dbReference type="EMBL" id="PKI73681.1"/>
    </source>
</evidence>
<dbReference type="PANTHER" id="PTHR13318">
    <property type="entry name" value="PARTNER OF PAIRED, ISOFORM B-RELATED"/>
    <property type="match status" value="1"/>
</dbReference>
<comment type="caution">
    <text evidence="2">The sequence shown here is derived from an EMBL/GenBank/DDBJ whole genome shotgun (WGS) entry which is preliminary data.</text>
</comment>
<dbReference type="GO" id="GO:0031146">
    <property type="term" value="P:SCF-dependent proteasomal ubiquitin-dependent protein catabolic process"/>
    <property type="evidence" value="ECO:0007669"/>
    <property type="project" value="TreeGrafter"/>
</dbReference>
<dbReference type="SMART" id="SM00367">
    <property type="entry name" value="LRR_CC"/>
    <property type="match status" value="8"/>
</dbReference>
<name>A0A2I0KYZ2_PUNGR</name>
<accession>A0A2I0KYZ2</accession>
<dbReference type="EMBL" id="PGOL01000265">
    <property type="protein sequence ID" value="PKI73681.1"/>
    <property type="molecule type" value="Genomic_DNA"/>
</dbReference>
<sequence>MTVLRSRVIPPVAAEPSPKKPKRSAEIDPSTPPSAPDEVVGTPPSPSLAPSPDARAPRSGPSLPLPRRSLRLASGARSGGAFEGPLPPPPAPYGSCPSKDEGAGEGSLTAEDAKAMKLGVGWSGRSGRGKKKPGVDATLVDSPGLMSLRSGKSDAKRVGDSGAARGFAESSVIAFEVGGNDAVVLGRVVGEAASKVENKEKGSGSPLVGSPGSRMTLRSAEKGKGKADEHKIIDLVPRASGAESGSTRGKVKYSAVEKGKGKMVKDDNMRSDNIDIIDLELGLKQLGQKLESYGRELENMRSDDSTRATDNAAKQVQTRSKRAREKVGESSSVDIRGRFRDIARQNASRFAHFHPDDEVANDLPAEAARNVNEVPREATPEPENWPGPFSTAMKIIRDRAAKMSSQQSSSTLNKSKSAITWVPNGEGRTRTKRFVPSLLELCLKVLAANADAITSLDGVPDLQRHKLSQLLCDSRKMNKQFFDLLVGGSPTEIRVKDSSWLTEEDLTDSFRQCDATNLTVLQLDQCGRCLPDYIISSSISRSANCCPVLSTVSITGACRLTDGGLTTLISSAPALRSINLSQCSLLTNGSIETLANHLGSSLRELYLNDCQSIDAMLMLPALKKLEHLQVLSVGGISSLSDDFVREFIALRGHGIRELVLSDCTNLTDASVKAIADTCPGLLALNLVNLTNLTDSTVGYLANGCQAIEKLILCRNNFSDEAIAAFLETSGEHLQELSLNNIKKVGPNTAISIAKGARKLRSLDLSWCRNMADEALGLIVDSCSCLRELRVFGCTQISDAFLNGHLNEEVQIIGLKMAPILGHCRVSLPQNPLKYS</sequence>
<reference evidence="2 3" key="1">
    <citation type="submission" date="2017-11" db="EMBL/GenBank/DDBJ databases">
        <title>De-novo sequencing of pomegranate (Punica granatum L.) genome.</title>
        <authorList>
            <person name="Akparov Z."/>
            <person name="Amiraslanov A."/>
            <person name="Hajiyeva S."/>
            <person name="Abbasov M."/>
            <person name="Kaur K."/>
            <person name="Hamwieh A."/>
            <person name="Solovyev V."/>
            <person name="Salamov A."/>
            <person name="Braich B."/>
            <person name="Kosarev P."/>
            <person name="Mahmoud A."/>
            <person name="Hajiyev E."/>
            <person name="Babayeva S."/>
            <person name="Izzatullayeva V."/>
            <person name="Mammadov A."/>
            <person name="Mammadov A."/>
            <person name="Sharifova S."/>
            <person name="Ojaghi J."/>
            <person name="Eynullazada K."/>
            <person name="Bayramov B."/>
            <person name="Abdulazimova A."/>
            <person name="Shahmuradov I."/>
        </authorList>
    </citation>
    <scope>NUCLEOTIDE SEQUENCE [LARGE SCALE GENOMIC DNA]</scope>
    <source>
        <strain evidence="3">cv. AG2017</strain>
        <tissue evidence="2">Leaf</tissue>
    </source>
</reference>
<evidence type="ECO:0000256" key="1">
    <source>
        <dbReference type="SAM" id="MobiDB-lite"/>
    </source>
</evidence>
<dbReference type="Gene3D" id="3.80.10.10">
    <property type="entry name" value="Ribonuclease Inhibitor"/>
    <property type="match status" value="2"/>
</dbReference>
<dbReference type="Pfam" id="PF13516">
    <property type="entry name" value="LRR_6"/>
    <property type="match status" value="1"/>
</dbReference>
<dbReference type="PANTHER" id="PTHR13318:SF101">
    <property type="entry name" value="F-BOX_LRR PROTEIN"/>
    <property type="match status" value="1"/>
</dbReference>
<dbReference type="AlphaFoldDB" id="A0A2I0KYZ2"/>
<evidence type="ECO:0000313" key="3">
    <source>
        <dbReference type="Proteomes" id="UP000233551"/>
    </source>
</evidence>
<feature type="region of interest" description="Disordered" evidence="1">
    <location>
        <begin position="197"/>
        <end position="227"/>
    </location>
</feature>